<keyword evidence="3" id="KW-1185">Reference proteome</keyword>
<dbReference type="KEGG" id="acan:ACA1_277830"/>
<protein>
    <submittedName>
        <fullName evidence="2">LIM domain containing protein</fullName>
    </submittedName>
</protein>
<dbReference type="InterPro" id="IPR045218">
    <property type="entry name" value="DA1-like"/>
</dbReference>
<dbReference type="PANTHER" id="PTHR24209:SF7">
    <property type="entry name" value="PROTEIN DA1-RELATED 2"/>
    <property type="match status" value="1"/>
</dbReference>
<evidence type="ECO:0000313" key="2">
    <source>
        <dbReference type="EMBL" id="ELR20852.1"/>
    </source>
</evidence>
<dbReference type="Pfam" id="PF12315">
    <property type="entry name" value="DA1-like"/>
    <property type="match status" value="1"/>
</dbReference>
<dbReference type="OMA" id="CASHVHE"/>
<dbReference type="InterPro" id="IPR022087">
    <property type="entry name" value="DA1-like_dom"/>
</dbReference>
<dbReference type="VEuPathDB" id="AmoebaDB:ACA1_277830"/>
<evidence type="ECO:0000313" key="3">
    <source>
        <dbReference type="Proteomes" id="UP000011083"/>
    </source>
</evidence>
<sequence>MHSAPAEAELVRGLWANPRVRRLLPAALLALSAAGTGLFVWSEHERLAALAQRYSSLLSQLDTATTTTSTTTTEHDRQRVWDHLSTRPEILNTFLFCSCGCGEKVDFHQGQFEMKSGRVFNCAHFRCDGCGKQLQGTTATSTTTTQADHHGHEEDGWVFNKEGKLYCVYDFMDRFCHTCAGCGHELGDQLAVDPRLGAAFCVDCFRQHSSADVGQGVEHHFKVLEPVESQSQGDRLMKEVKQWLSQEMGLEFAGADGDIPLSLYRPEKIDQLKGMGKQHMKAGHDEKMGSTLGLTVKEASRPSLFAKKTYTPKEVILVKGLSEDHAGAVLAHEMMHCWIALYLSQTSELPEEVEEGLCELMSYFWLVQKRNQTTTTQAAEKREEVEYLLGRMERNWDNAQGRGFHRALTSLQAQEDGNLQLLLAHARQHSAFPAPLPAL</sequence>
<dbReference type="PANTHER" id="PTHR24209">
    <property type="entry name" value="PROTEIN DA1-RELATED 2"/>
    <property type="match status" value="1"/>
</dbReference>
<organism evidence="2 3">
    <name type="scientific">Acanthamoeba castellanii (strain ATCC 30010 / Neff)</name>
    <dbReference type="NCBI Taxonomy" id="1257118"/>
    <lineage>
        <taxon>Eukaryota</taxon>
        <taxon>Amoebozoa</taxon>
        <taxon>Discosea</taxon>
        <taxon>Longamoebia</taxon>
        <taxon>Centramoebida</taxon>
        <taxon>Acanthamoebidae</taxon>
        <taxon>Acanthamoeba</taxon>
    </lineage>
</organism>
<evidence type="ECO:0000259" key="1">
    <source>
        <dbReference type="Pfam" id="PF12315"/>
    </source>
</evidence>
<dbReference type="AlphaFoldDB" id="L8H6H8"/>
<name>L8H6H8_ACACF</name>
<dbReference type="RefSeq" id="XP_004344595.1">
    <property type="nucleotide sequence ID" value="XM_004344545.1"/>
</dbReference>
<reference evidence="2 3" key="1">
    <citation type="journal article" date="2013" name="Genome Biol.">
        <title>Genome of Acanthamoeba castellanii highlights extensive lateral gene transfer and early evolution of tyrosine kinase signaling.</title>
        <authorList>
            <person name="Clarke M."/>
            <person name="Lohan A.J."/>
            <person name="Liu B."/>
            <person name="Lagkouvardos I."/>
            <person name="Roy S."/>
            <person name="Zafar N."/>
            <person name="Bertelli C."/>
            <person name="Schilde C."/>
            <person name="Kianianmomeni A."/>
            <person name="Burglin T.R."/>
            <person name="Frech C."/>
            <person name="Turcotte B."/>
            <person name="Kopec K.O."/>
            <person name="Synnott J.M."/>
            <person name="Choo C."/>
            <person name="Paponov I."/>
            <person name="Finkler A."/>
            <person name="Soon Heng Tan C."/>
            <person name="Hutchins A.P."/>
            <person name="Weinmeier T."/>
            <person name="Rattei T."/>
            <person name="Chu J.S."/>
            <person name="Gimenez G."/>
            <person name="Irimia M."/>
            <person name="Rigden D.J."/>
            <person name="Fitzpatrick D.A."/>
            <person name="Lorenzo-Morales J."/>
            <person name="Bateman A."/>
            <person name="Chiu C.H."/>
            <person name="Tang P."/>
            <person name="Hegemann P."/>
            <person name="Fromm H."/>
            <person name="Raoult D."/>
            <person name="Greub G."/>
            <person name="Miranda-Saavedra D."/>
            <person name="Chen N."/>
            <person name="Nash P."/>
            <person name="Ginger M.L."/>
            <person name="Horn M."/>
            <person name="Schaap P."/>
            <person name="Caler L."/>
            <person name="Loftus B."/>
        </authorList>
    </citation>
    <scope>NUCLEOTIDE SEQUENCE [LARGE SCALE GENOMIC DNA]</scope>
    <source>
        <strain evidence="2 3">Neff</strain>
    </source>
</reference>
<feature type="domain" description="Protein DA1-like" evidence="1">
    <location>
        <begin position="314"/>
        <end position="379"/>
    </location>
</feature>
<dbReference type="Proteomes" id="UP000011083">
    <property type="component" value="Unassembled WGS sequence"/>
</dbReference>
<dbReference type="EMBL" id="KB007908">
    <property type="protein sequence ID" value="ELR20852.1"/>
    <property type="molecule type" value="Genomic_DNA"/>
</dbReference>
<gene>
    <name evidence="2" type="ORF">ACA1_277830</name>
</gene>
<proteinExistence type="predicted"/>
<accession>L8H6H8</accession>
<dbReference type="GeneID" id="14921724"/>
<dbReference type="Gene3D" id="2.10.110.10">
    <property type="entry name" value="Cysteine Rich Protein"/>
    <property type="match status" value="1"/>
</dbReference>
<dbReference type="STRING" id="1257118.L8H6H8"/>